<protein>
    <submittedName>
        <fullName evidence="2">Uncharacterized protein</fullName>
    </submittedName>
</protein>
<dbReference type="Pfam" id="PF04102">
    <property type="entry name" value="SlyX"/>
    <property type="match status" value="1"/>
</dbReference>
<comment type="caution">
    <text evidence="2">The sequence shown here is derived from an EMBL/GenBank/DDBJ whole genome shotgun (WGS) entry which is preliminary data.</text>
</comment>
<reference evidence="2 3" key="1">
    <citation type="submission" date="2014-12" db="EMBL/GenBank/DDBJ databases">
        <title>Genome assembly of Enhygromyxa salina DSM 15201.</title>
        <authorList>
            <person name="Sharma G."/>
            <person name="Subramanian S."/>
        </authorList>
    </citation>
    <scope>NUCLEOTIDE SEQUENCE [LARGE SCALE GENOMIC DNA]</scope>
    <source>
        <strain evidence="2 3">DSM 15201</strain>
    </source>
</reference>
<dbReference type="EMBL" id="JMCC02000020">
    <property type="protein sequence ID" value="KIG17768.1"/>
    <property type="molecule type" value="Genomic_DNA"/>
</dbReference>
<keyword evidence="1" id="KW-0175">Coiled coil</keyword>
<gene>
    <name evidence="2" type="ORF">DB30_02801</name>
</gene>
<organism evidence="2 3">
    <name type="scientific">Enhygromyxa salina</name>
    <dbReference type="NCBI Taxonomy" id="215803"/>
    <lineage>
        <taxon>Bacteria</taxon>
        <taxon>Pseudomonadati</taxon>
        <taxon>Myxococcota</taxon>
        <taxon>Polyangia</taxon>
        <taxon>Nannocystales</taxon>
        <taxon>Nannocystaceae</taxon>
        <taxon>Enhygromyxa</taxon>
    </lineage>
</organism>
<evidence type="ECO:0000313" key="3">
    <source>
        <dbReference type="Proteomes" id="UP000031599"/>
    </source>
</evidence>
<sequence>MPEDEDTELDALREQVELHERRITELEIDAAFRRQTSDDLDEVLRDQGRRLAMLEQRVAELVGQLGLVEDD</sequence>
<evidence type="ECO:0000256" key="1">
    <source>
        <dbReference type="SAM" id="Coils"/>
    </source>
</evidence>
<dbReference type="InterPro" id="IPR007236">
    <property type="entry name" value="SlyX"/>
</dbReference>
<proteinExistence type="predicted"/>
<dbReference type="RefSeq" id="WP_052547931.1">
    <property type="nucleotide sequence ID" value="NZ_JMCC02000020.1"/>
</dbReference>
<dbReference type="Proteomes" id="UP000031599">
    <property type="component" value="Unassembled WGS sequence"/>
</dbReference>
<feature type="coiled-coil region" evidence="1">
    <location>
        <begin position="9"/>
        <end position="64"/>
    </location>
</feature>
<name>A0A0C2A323_9BACT</name>
<evidence type="ECO:0000313" key="2">
    <source>
        <dbReference type="EMBL" id="KIG17768.1"/>
    </source>
</evidence>
<dbReference type="AlphaFoldDB" id="A0A0C2A323"/>
<accession>A0A0C2A323</accession>